<proteinExistence type="predicted"/>
<dbReference type="CDD" id="cd07042">
    <property type="entry name" value="STAS_SulP_like_sulfate_transporter"/>
    <property type="match status" value="1"/>
</dbReference>
<keyword evidence="4 5" id="KW-0472">Membrane</keyword>
<dbReference type="SUPFAM" id="SSF52091">
    <property type="entry name" value="SpoIIaa-like"/>
    <property type="match status" value="1"/>
</dbReference>
<feature type="transmembrane region" description="Helical" evidence="5">
    <location>
        <begin position="58"/>
        <end position="73"/>
    </location>
</feature>
<feature type="transmembrane region" description="Helical" evidence="5">
    <location>
        <begin position="31"/>
        <end position="52"/>
    </location>
</feature>
<feature type="transmembrane region" description="Helical" evidence="5">
    <location>
        <begin position="177"/>
        <end position="202"/>
    </location>
</feature>
<evidence type="ECO:0000256" key="3">
    <source>
        <dbReference type="ARBA" id="ARBA00022989"/>
    </source>
</evidence>
<gene>
    <name evidence="7" type="ORF">ACFODU_14755</name>
</gene>
<dbReference type="InterPro" id="IPR011547">
    <property type="entry name" value="SLC26A/SulP_dom"/>
</dbReference>
<protein>
    <submittedName>
        <fullName evidence="7">SulP family inorganic anion transporter</fullName>
    </submittedName>
</protein>
<evidence type="ECO:0000256" key="1">
    <source>
        <dbReference type="ARBA" id="ARBA00004141"/>
    </source>
</evidence>
<evidence type="ECO:0000313" key="8">
    <source>
        <dbReference type="Proteomes" id="UP001595456"/>
    </source>
</evidence>
<feature type="transmembrane region" description="Helical" evidence="5">
    <location>
        <begin position="222"/>
        <end position="242"/>
    </location>
</feature>
<dbReference type="PROSITE" id="PS50801">
    <property type="entry name" value="STAS"/>
    <property type="match status" value="1"/>
</dbReference>
<dbReference type="EMBL" id="JBHRST010000022">
    <property type="protein sequence ID" value="MFC3099054.1"/>
    <property type="molecule type" value="Genomic_DNA"/>
</dbReference>
<evidence type="ECO:0000313" key="7">
    <source>
        <dbReference type="EMBL" id="MFC3099054.1"/>
    </source>
</evidence>
<dbReference type="Proteomes" id="UP001595456">
    <property type="component" value="Unassembled WGS sequence"/>
</dbReference>
<sequence length="595" mass="62202">MNGSGAGGLARYLPILDWGRSYNRTILTSDLVAAMIVTIMLIPQSLAYAMLAGLPPEVGLYASILPIMAYALFGTSRALAVGPVAVISLMTLTAASSIAPPGSPEFIAATLILALLSGLILLAMGILRLGFLANLLSHPVVSGFITASGIIIATSQVKSLLGVQASGQAMPELVSTLVTAIPQTNLPTLVIGVAATAFLFWVRKGLKPLLIKAGLPARPADLLAKAGPIAAVAVSTLAVIAFDLEAQGVKVVGDIPQSLPPFTVPLFDAELWGRLAIPALLLSIIGFVESVSVAQTLAAKKRQRISPDQELIGLGAANVAASFSGGYPVTGGFARSVVNFDAGAETPAAGAFTAVGILIAALFLTPLLASLPIATLAATIIVAVLSLVDFKTPREVFRYSRADFAAMMATILVTLLVGVEPGVIAGVALSLALFLWRASRPHAAIVGRVPETEHFRNVKRHKVFTDPRVLTIRIDESLTYLNARWLEEFVLEQVAEAPELKHLILMCSAVNAIDASALESVEAINHRLSDAGVTLHLSEVKGPVMDALERSHFLDALTGRVFLSQNAAFDAVVAQANAEEAANGEPDPLLARGMI</sequence>
<accession>A0ABV7E8K6</accession>
<dbReference type="PANTHER" id="PTHR11814">
    <property type="entry name" value="SULFATE TRANSPORTER"/>
    <property type="match status" value="1"/>
</dbReference>
<organism evidence="7 8">
    <name type="scientific">Alteraurantiacibacter palmitatis</name>
    <dbReference type="NCBI Taxonomy" id="2054628"/>
    <lineage>
        <taxon>Bacteria</taxon>
        <taxon>Pseudomonadati</taxon>
        <taxon>Pseudomonadota</taxon>
        <taxon>Alphaproteobacteria</taxon>
        <taxon>Sphingomonadales</taxon>
        <taxon>Erythrobacteraceae</taxon>
        <taxon>Alteraurantiacibacter</taxon>
    </lineage>
</organism>
<dbReference type="Pfam" id="PF01740">
    <property type="entry name" value="STAS"/>
    <property type="match status" value="1"/>
</dbReference>
<keyword evidence="8" id="KW-1185">Reference proteome</keyword>
<keyword evidence="2 5" id="KW-0812">Transmembrane</keyword>
<evidence type="ECO:0000256" key="5">
    <source>
        <dbReference type="SAM" id="Phobius"/>
    </source>
</evidence>
<dbReference type="InterPro" id="IPR001902">
    <property type="entry name" value="SLC26A/SulP_fam"/>
</dbReference>
<feature type="transmembrane region" description="Helical" evidence="5">
    <location>
        <begin position="408"/>
        <end position="436"/>
    </location>
</feature>
<feature type="transmembrane region" description="Helical" evidence="5">
    <location>
        <begin position="80"/>
        <end position="100"/>
    </location>
</feature>
<dbReference type="InterPro" id="IPR002645">
    <property type="entry name" value="STAS_dom"/>
</dbReference>
<feature type="transmembrane region" description="Helical" evidence="5">
    <location>
        <begin position="139"/>
        <end position="157"/>
    </location>
</feature>
<dbReference type="Pfam" id="PF00916">
    <property type="entry name" value="Sulfate_transp"/>
    <property type="match status" value="1"/>
</dbReference>
<feature type="domain" description="STAS" evidence="6">
    <location>
        <begin position="459"/>
        <end position="572"/>
    </location>
</feature>
<evidence type="ECO:0000256" key="2">
    <source>
        <dbReference type="ARBA" id="ARBA00022692"/>
    </source>
</evidence>
<comment type="subcellular location">
    <subcellularLocation>
        <location evidence="1">Membrane</location>
        <topology evidence="1">Multi-pass membrane protein</topology>
    </subcellularLocation>
</comment>
<keyword evidence="3 5" id="KW-1133">Transmembrane helix</keyword>
<dbReference type="RefSeq" id="WP_377923119.1">
    <property type="nucleotide sequence ID" value="NZ_JBANRO010000001.1"/>
</dbReference>
<name>A0ABV7E8K6_9SPHN</name>
<evidence type="ECO:0000256" key="4">
    <source>
        <dbReference type="ARBA" id="ARBA00023136"/>
    </source>
</evidence>
<reference evidence="8" key="1">
    <citation type="journal article" date="2019" name="Int. J. Syst. Evol. Microbiol.">
        <title>The Global Catalogue of Microorganisms (GCM) 10K type strain sequencing project: providing services to taxonomists for standard genome sequencing and annotation.</title>
        <authorList>
            <consortium name="The Broad Institute Genomics Platform"/>
            <consortium name="The Broad Institute Genome Sequencing Center for Infectious Disease"/>
            <person name="Wu L."/>
            <person name="Ma J."/>
        </authorList>
    </citation>
    <scope>NUCLEOTIDE SEQUENCE [LARGE SCALE GENOMIC DNA]</scope>
    <source>
        <strain evidence="8">KCTC 52607</strain>
    </source>
</reference>
<comment type="caution">
    <text evidence="7">The sequence shown here is derived from an EMBL/GenBank/DDBJ whole genome shotgun (WGS) entry which is preliminary data.</text>
</comment>
<feature type="transmembrane region" description="Helical" evidence="5">
    <location>
        <begin position="106"/>
        <end position="127"/>
    </location>
</feature>
<feature type="transmembrane region" description="Helical" evidence="5">
    <location>
        <begin position="346"/>
        <end position="364"/>
    </location>
</feature>
<feature type="transmembrane region" description="Helical" evidence="5">
    <location>
        <begin position="371"/>
        <end position="388"/>
    </location>
</feature>
<evidence type="ECO:0000259" key="6">
    <source>
        <dbReference type="PROSITE" id="PS50801"/>
    </source>
</evidence>
<dbReference type="InterPro" id="IPR036513">
    <property type="entry name" value="STAS_dom_sf"/>
</dbReference>
<dbReference type="NCBIfam" id="TIGR00815">
    <property type="entry name" value="sulP"/>
    <property type="match status" value="1"/>
</dbReference>
<feature type="transmembrane region" description="Helical" evidence="5">
    <location>
        <begin position="275"/>
        <end position="299"/>
    </location>
</feature>
<dbReference type="Gene3D" id="3.30.750.24">
    <property type="entry name" value="STAS domain"/>
    <property type="match status" value="1"/>
</dbReference>